<dbReference type="Proteomes" id="UP000243975">
    <property type="component" value="Unassembled WGS sequence"/>
</dbReference>
<name>A0A103Y1P0_CYNCS</name>
<comment type="caution">
    <text evidence="1">The sequence shown here is derived from an EMBL/GenBank/DDBJ whole genome shotgun (WGS) entry which is preliminary data.</text>
</comment>
<evidence type="ECO:0000313" key="2">
    <source>
        <dbReference type="Proteomes" id="UP000243975"/>
    </source>
</evidence>
<evidence type="ECO:0000313" key="1">
    <source>
        <dbReference type="EMBL" id="KVI00894.1"/>
    </source>
</evidence>
<sequence length="78" mass="9400">MTKLKAKKELIVEGYQGLLLNEDMRRFWQGTNPRLLVSYLSIPSRESVAWEIHIVDNQKDQYMWVWKNRQLGISMRVY</sequence>
<proteinExistence type="predicted"/>
<accession>A0A103Y1P0</accession>
<protein>
    <submittedName>
        <fullName evidence="1">Uncharacterized protein</fullName>
    </submittedName>
</protein>
<reference evidence="1 2" key="1">
    <citation type="journal article" date="2016" name="Sci. Rep.">
        <title>The genome sequence of the outbreeding globe artichoke constructed de novo incorporating a phase-aware low-pass sequencing strategy of F1 progeny.</title>
        <authorList>
            <person name="Scaglione D."/>
            <person name="Reyes-Chin-Wo S."/>
            <person name="Acquadro A."/>
            <person name="Froenicke L."/>
            <person name="Portis E."/>
            <person name="Beitel C."/>
            <person name="Tirone M."/>
            <person name="Mauro R."/>
            <person name="Lo Monaco A."/>
            <person name="Mauromicale G."/>
            <person name="Faccioli P."/>
            <person name="Cattivelli L."/>
            <person name="Rieseberg L."/>
            <person name="Michelmore R."/>
            <person name="Lanteri S."/>
        </authorList>
    </citation>
    <scope>NUCLEOTIDE SEQUENCE [LARGE SCALE GENOMIC DNA]</scope>
    <source>
        <strain evidence="1">2C</strain>
    </source>
</reference>
<gene>
    <name evidence="1" type="ORF">Ccrd_020847</name>
</gene>
<keyword evidence="2" id="KW-1185">Reference proteome</keyword>
<dbReference type="AlphaFoldDB" id="A0A103Y1P0"/>
<dbReference type="Gramene" id="KVI00894">
    <property type="protein sequence ID" value="KVI00894"/>
    <property type="gene ID" value="Ccrd_020847"/>
</dbReference>
<organism evidence="1 2">
    <name type="scientific">Cynara cardunculus var. scolymus</name>
    <name type="common">Globe artichoke</name>
    <name type="synonym">Cynara scolymus</name>
    <dbReference type="NCBI Taxonomy" id="59895"/>
    <lineage>
        <taxon>Eukaryota</taxon>
        <taxon>Viridiplantae</taxon>
        <taxon>Streptophyta</taxon>
        <taxon>Embryophyta</taxon>
        <taxon>Tracheophyta</taxon>
        <taxon>Spermatophyta</taxon>
        <taxon>Magnoliopsida</taxon>
        <taxon>eudicotyledons</taxon>
        <taxon>Gunneridae</taxon>
        <taxon>Pentapetalae</taxon>
        <taxon>asterids</taxon>
        <taxon>campanulids</taxon>
        <taxon>Asterales</taxon>
        <taxon>Asteraceae</taxon>
        <taxon>Carduoideae</taxon>
        <taxon>Cardueae</taxon>
        <taxon>Carduinae</taxon>
        <taxon>Cynara</taxon>
    </lineage>
</organism>
<dbReference type="EMBL" id="LEKV01003182">
    <property type="protein sequence ID" value="KVI00894.1"/>
    <property type="molecule type" value="Genomic_DNA"/>
</dbReference>